<comment type="similarity">
    <text evidence="3 4">Belongs to the bacterial glucokinase family.</text>
</comment>
<feature type="binding site" evidence="3">
    <location>
        <begin position="7"/>
        <end position="12"/>
    </location>
    <ligand>
        <name>ATP</name>
        <dbReference type="ChEBI" id="CHEBI:30616"/>
    </ligand>
</feature>
<dbReference type="InterPro" id="IPR043129">
    <property type="entry name" value="ATPase_NBD"/>
</dbReference>
<dbReference type="CDD" id="cd24008">
    <property type="entry name" value="ASKHA_NBD_GLK"/>
    <property type="match status" value="1"/>
</dbReference>
<comment type="caution">
    <text evidence="5">The sequence shown here is derived from an EMBL/GenBank/DDBJ whole genome shotgun (WGS) entry which is preliminary data.</text>
</comment>
<evidence type="ECO:0000256" key="4">
    <source>
        <dbReference type="RuleBase" id="RU004046"/>
    </source>
</evidence>
<protein>
    <recommendedName>
        <fullName evidence="3">Glucokinase</fullName>
        <ecNumber evidence="3">2.7.1.2</ecNumber>
    </recommendedName>
    <alternativeName>
        <fullName evidence="3">Glucose kinase</fullName>
    </alternativeName>
</protein>
<keyword evidence="3" id="KW-0067">ATP-binding</keyword>
<dbReference type="EC" id="2.7.1.2" evidence="3"/>
<proteinExistence type="inferred from homology"/>
<evidence type="ECO:0000256" key="3">
    <source>
        <dbReference type="HAMAP-Rule" id="MF_00524"/>
    </source>
</evidence>
<dbReference type="HAMAP" id="MF_00524">
    <property type="entry name" value="Glucokinase"/>
    <property type="match status" value="1"/>
</dbReference>
<keyword evidence="1 3" id="KW-0808">Transferase</keyword>
<evidence type="ECO:0000313" key="5">
    <source>
        <dbReference type="EMBL" id="MFB2833744.1"/>
    </source>
</evidence>
<keyword evidence="3" id="KW-0547">Nucleotide-binding</keyword>
<gene>
    <name evidence="3" type="primary">glk</name>
    <name evidence="5" type="ORF">ACE1CA_04360</name>
</gene>
<comment type="catalytic activity">
    <reaction evidence="3">
        <text>D-glucose + ATP = D-glucose 6-phosphate + ADP + H(+)</text>
        <dbReference type="Rhea" id="RHEA:17825"/>
        <dbReference type="ChEBI" id="CHEBI:4167"/>
        <dbReference type="ChEBI" id="CHEBI:15378"/>
        <dbReference type="ChEBI" id="CHEBI:30616"/>
        <dbReference type="ChEBI" id="CHEBI:61548"/>
        <dbReference type="ChEBI" id="CHEBI:456216"/>
        <dbReference type="EC" id="2.7.1.2"/>
    </reaction>
</comment>
<keyword evidence="2 3" id="KW-0418">Kinase</keyword>
<sequence length="346" mass="37330">MTLLLAGDIGGTKTILRLVEQPAEGSMYNLDEATYPSKDFPDLVPIVQKFLTAASEHLGYLPQPKKACFAIAGPIVNNSVKLTNLVWFLDAERLQEELGIAKISLINDFVAVGYGILGLTESDLHTLQVGKFQADSPIAVIGAGTGLGQAFLAPSGDSYQVFPTEGGHTDFAPRTELEFQMMKYLLEKHQVDRISVERVVSGMGIVSIYQFLRDKKVACESPEIGEIIRIWEQEAGNSEKTVDPGAVIGKAASDKTDPLSEETLRIFVGLYGAEAGNLALKVLPYGGLYVAGGIAAKILPLIKEGGFMECFINKGRMRNILEKIPVHVVLNPQVGLIGAAICANRL</sequence>
<dbReference type="GO" id="GO:0004340">
    <property type="term" value="F:glucokinase activity"/>
    <property type="evidence" value="ECO:0007669"/>
    <property type="project" value="UniProtKB-EC"/>
</dbReference>
<keyword evidence="3" id="KW-0324">Glycolysis</keyword>
<evidence type="ECO:0000256" key="1">
    <source>
        <dbReference type="ARBA" id="ARBA00022679"/>
    </source>
</evidence>
<reference evidence="5 6" key="1">
    <citation type="submission" date="2024-09" db="EMBL/GenBank/DDBJ databases">
        <title>Floridaenema gen nov. (Aerosakkonemataceae, Aerosakkonematales ord. nov., Cyanobacteria) from benthic tropical and subtropical fresh waters, with the description of four new species.</title>
        <authorList>
            <person name="Moretto J.A."/>
            <person name="Berthold D.E."/>
            <person name="Lefler F.W."/>
            <person name="Huang I.-S."/>
            <person name="Laughinghouse H. IV."/>
        </authorList>
    </citation>
    <scope>NUCLEOTIDE SEQUENCE [LARGE SCALE GENOMIC DNA]</scope>
    <source>
        <strain evidence="5 6">BLCC-F167</strain>
    </source>
</reference>
<dbReference type="InterPro" id="IPR003836">
    <property type="entry name" value="Glucokinase"/>
</dbReference>
<dbReference type="NCBIfam" id="TIGR00749">
    <property type="entry name" value="glk"/>
    <property type="match status" value="1"/>
</dbReference>
<name>A0ABV4WF85_9CYAN</name>
<comment type="subcellular location">
    <subcellularLocation>
        <location evidence="3">Cytoplasm</location>
    </subcellularLocation>
</comment>
<organism evidence="5 6">
    <name type="scientific">Floridaenema evergladense BLCC-F167</name>
    <dbReference type="NCBI Taxonomy" id="3153639"/>
    <lineage>
        <taxon>Bacteria</taxon>
        <taxon>Bacillati</taxon>
        <taxon>Cyanobacteriota</taxon>
        <taxon>Cyanophyceae</taxon>
        <taxon>Oscillatoriophycideae</taxon>
        <taxon>Aerosakkonematales</taxon>
        <taxon>Aerosakkonemataceae</taxon>
        <taxon>Floridanema</taxon>
        <taxon>Floridanema evergladense</taxon>
    </lineage>
</organism>
<dbReference type="Gene3D" id="3.30.420.40">
    <property type="match status" value="1"/>
</dbReference>
<dbReference type="PANTHER" id="PTHR47363">
    <property type="entry name" value="GLUCOKINASE"/>
    <property type="match status" value="1"/>
</dbReference>
<dbReference type="Proteomes" id="UP001576780">
    <property type="component" value="Unassembled WGS sequence"/>
</dbReference>
<dbReference type="EMBL" id="JBHFNT010000046">
    <property type="protein sequence ID" value="MFB2833744.1"/>
    <property type="molecule type" value="Genomic_DNA"/>
</dbReference>
<accession>A0ABV4WF85</accession>
<evidence type="ECO:0000313" key="6">
    <source>
        <dbReference type="Proteomes" id="UP001576780"/>
    </source>
</evidence>
<evidence type="ECO:0000256" key="2">
    <source>
        <dbReference type="ARBA" id="ARBA00022777"/>
    </source>
</evidence>
<dbReference type="RefSeq" id="WP_413276197.1">
    <property type="nucleotide sequence ID" value="NZ_JBHFNT010000046.1"/>
</dbReference>
<dbReference type="SUPFAM" id="SSF53067">
    <property type="entry name" value="Actin-like ATPase domain"/>
    <property type="match status" value="1"/>
</dbReference>
<dbReference type="NCBIfam" id="NF001415">
    <property type="entry name" value="PRK00292.1-2"/>
    <property type="match status" value="1"/>
</dbReference>
<dbReference type="Pfam" id="PF02685">
    <property type="entry name" value="Glucokinase"/>
    <property type="match status" value="1"/>
</dbReference>
<dbReference type="Gene3D" id="3.40.367.20">
    <property type="match status" value="1"/>
</dbReference>
<keyword evidence="3" id="KW-0963">Cytoplasm</keyword>
<keyword evidence="6" id="KW-1185">Reference proteome</keyword>
<dbReference type="PANTHER" id="PTHR47363:SF1">
    <property type="entry name" value="GLUCOKINASE"/>
    <property type="match status" value="1"/>
</dbReference>